<feature type="region of interest" description="Disordered" evidence="1">
    <location>
        <begin position="85"/>
        <end position="135"/>
    </location>
</feature>
<protein>
    <submittedName>
        <fullName evidence="2">Uncharacterized protein</fullName>
    </submittedName>
</protein>
<sequence>MNFPLLHAFHSPSVTVHIFDTHPPSPSCEMRTVSNKFRVATRRLQPGPPSLPTLPPRAFQSFPCDWKPRDADALASQLATLSVESPLGSPSGLEPIVESPFDTPNGSPPPSCSSQHPNHNVPECPMTHSPPPTPQEQCNPILFVDDDSEGCPIVGSNSTGDPNEDACIDHLRVVALTYYGFALSFYATVPSPDASPDVGPNADKCQHGCPNHISLSATKGWCISREYFESNPADAARTAGYLSTFPPNESVRFDQDFLDFLMKGASYL</sequence>
<accession>A0A0C3BZJ8</accession>
<keyword evidence="3" id="KW-1185">Reference proteome</keyword>
<evidence type="ECO:0000313" key="2">
    <source>
        <dbReference type="EMBL" id="KIM36871.1"/>
    </source>
</evidence>
<proteinExistence type="predicted"/>
<reference evidence="2 3" key="1">
    <citation type="submission" date="2014-04" db="EMBL/GenBank/DDBJ databases">
        <authorList>
            <consortium name="DOE Joint Genome Institute"/>
            <person name="Kuo A."/>
            <person name="Gay G."/>
            <person name="Dore J."/>
            <person name="Kohler A."/>
            <person name="Nagy L.G."/>
            <person name="Floudas D."/>
            <person name="Copeland A."/>
            <person name="Barry K.W."/>
            <person name="Cichocki N."/>
            <person name="Veneault-Fourrey C."/>
            <person name="LaButti K."/>
            <person name="Lindquist E.A."/>
            <person name="Lipzen A."/>
            <person name="Lundell T."/>
            <person name="Morin E."/>
            <person name="Murat C."/>
            <person name="Sun H."/>
            <person name="Tunlid A."/>
            <person name="Henrissat B."/>
            <person name="Grigoriev I.V."/>
            <person name="Hibbett D.S."/>
            <person name="Martin F."/>
            <person name="Nordberg H.P."/>
            <person name="Cantor M.N."/>
            <person name="Hua S.X."/>
        </authorList>
    </citation>
    <scope>NUCLEOTIDE SEQUENCE [LARGE SCALE GENOMIC DNA]</scope>
    <source>
        <strain evidence="3">h7</strain>
    </source>
</reference>
<name>A0A0C3BZJ8_HEBCY</name>
<dbReference type="Proteomes" id="UP000053424">
    <property type="component" value="Unassembled WGS sequence"/>
</dbReference>
<reference evidence="3" key="2">
    <citation type="submission" date="2015-01" db="EMBL/GenBank/DDBJ databases">
        <title>Evolutionary Origins and Diversification of the Mycorrhizal Mutualists.</title>
        <authorList>
            <consortium name="DOE Joint Genome Institute"/>
            <consortium name="Mycorrhizal Genomics Consortium"/>
            <person name="Kohler A."/>
            <person name="Kuo A."/>
            <person name="Nagy L.G."/>
            <person name="Floudas D."/>
            <person name="Copeland A."/>
            <person name="Barry K.W."/>
            <person name="Cichocki N."/>
            <person name="Veneault-Fourrey C."/>
            <person name="LaButti K."/>
            <person name="Lindquist E.A."/>
            <person name="Lipzen A."/>
            <person name="Lundell T."/>
            <person name="Morin E."/>
            <person name="Murat C."/>
            <person name="Riley R."/>
            <person name="Ohm R."/>
            <person name="Sun H."/>
            <person name="Tunlid A."/>
            <person name="Henrissat B."/>
            <person name="Grigoriev I.V."/>
            <person name="Hibbett D.S."/>
            <person name="Martin F."/>
        </authorList>
    </citation>
    <scope>NUCLEOTIDE SEQUENCE [LARGE SCALE GENOMIC DNA]</scope>
    <source>
        <strain evidence="3">h7</strain>
    </source>
</reference>
<dbReference type="EMBL" id="KN831801">
    <property type="protein sequence ID" value="KIM36871.1"/>
    <property type="molecule type" value="Genomic_DNA"/>
</dbReference>
<dbReference type="AlphaFoldDB" id="A0A0C3BZJ8"/>
<evidence type="ECO:0000313" key="3">
    <source>
        <dbReference type="Proteomes" id="UP000053424"/>
    </source>
</evidence>
<organism evidence="2 3">
    <name type="scientific">Hebeloma cylindrosporum</name>
    <dbReference type="NCBI Taxonomy" id="76867"/>
    <lineage>
        <taxon>Eukaryota</taxon>
        <taxon>Fungi</taxon>
        <taxon>Dikarya</taxon>
        <taxon>Basidiomycota</taxon>
        <taxon>Agaricomycotina</taxon>
        <taxon>Agaricomycetes</taxon>
        <taxon>Agaricomycetidae</taxon>
        <taxon>Agaricales</taxon>
        <taxon>Agaricineae</taxon>
        <taxon>Hymenogastraceae</taxon>
        <taxon>Hebeloma</taxon>
    </lineage>
</organism>
<gene>
    <name evidence="2" type="ORF">M413DRAFT_31271</name>
</gene>
<evidence type="ECO:0000256" key="1">
    <source>
        <dbReference type="SAM" id="MobiDB-lite"/>
    </source>
</evidence>
<dbReference type="HOGENOM" id="CLU_1038499_0_0_1"/>